<evidence type="ECO:0000313" key="1">
    <source>
        <dbReference type="EMBL" id="TBU27094.1"/>
    </source>
</evidence>
<dbReference type="Proteomes" id="UP000292957">
    <property type="component" value="Unassembled WGS sequence"/>
</dbReference>
<accession>A0A4Q9MHZ2</accession>
<protein>
    <submittedName>
        <fullName evidence="1">Uncharacterized protein</fullName>
    </submittedName>
</protein>
<name>A0A4Q9MHZ2_9APHY</name>
<reference evidence="1" key="1">
    <citation type="submission" date="2019-01" db="EMBL/GenBank/DDBJ databases">
        <title>Draft genome sequences of three monokaryotic isolates of the white-rot basidiomycete fungus Dichomitus squalens.</title>
        <authorList>
            <consortium name="DOE Joint Genome Institute"/>
            <person name="Lopez S.C."/>
            <person name="Andreopoulos B."/>
            <person name="Pangilinan J."/>
            <person name="Lipzen A."/>
            <person name="Riley R."/>
            <person name="Ahrendt S."/>
            <person name="Ng V."/>
            <person name="Barry K."/>
            <person name="Daum C."/>
            <person name="Grigoriev I.V."/>
            <person name="Hilden K.S."/>
            <person name="Makela M.R."/>
            <person name="de Vries R.P."/>
        </authorList>
    </citation>
    <scope>NUCLEOTIDE SEQUENCE [LARGE SCALE GENOMIC DNA]</scope>
    <source>
        <strain evidence="1">OM18370.1</strain>
    </source>
</reference>
<dbReference type="EMBL" id="ML143436">
    <property type="protein sequence ID" value="TBU27094.1"/>
    <property type="molecule type" value="Genomic_DNA"/>
</dbReference>
<proteinExistence type="predicted"/>
<organism evidence="1">
    <name type="scientific">Dichomitus squalens</name>
    <dbReference type="NCBI Taxonomy" id="114155"/>
    <lineage>
        <taxon>Eukaryota</taxon>
        <taxon>Fungi</taxon>
        <taxon>Dikarya</taxon>
        <taxon>Basidiomycota</taxon>
        <taxon>Agaricomycotina</taxon>
        <taxon>Agaricomycetes</taxon>
        <taxon>Polyporales</taxon>
        <taxon>Polyporaceae</taxon>
        <taxon>Dichomitus</taxon>
    </lineage>
</organism>
<sequence>MRPLGCPCAQALFGRLYTETDRCPMSTCASIWPSFPRTCFQTVSYPVITDRFVPSIPHQLALAHKRVLPLSYTSPRPPQKDVRLVQNCRGPPWRGSEAKGGRTRRTAAVIRSSTVILLYEYSHSCRNRSVLSRTEPPSRCFTVWLMTYGRVAGTSTEASNTVPSASRAQHPGRAFIL</sequence>
<gene>
    <name evidence="1" type="ORF">BD311DRAFT_761093</name>
</gene>
<dbReference type="AlphaFoldDB" id="A0A4Q9MHZ2"/>